<dbReference type="VEuPathDB" id="FungiDB:Malapachy_2483"/>
<evidence type="ECO:0000256" key="7">
    <source>
        <dbReference type="SAM" id="Coils"/>
    </source>
</evidence>
<evidence type="ECO:0000256" key="4">
    <source>
        <dbReference type="ARBA" id="ARBA00022753"/>
    </source>
</evidence>
<evidence type="ECO:0000256" key="6">
    <source>
        <dbReference type="ARBA" id="ARBA00023136"/>
    </source>
</evidence>
<evidence type="ECO:0000256" key="1">
    <source>
        <dbReference type="ARBA" id="ARBA00004150"/>
    </source>
</evidence>
<evidence type="ECO:0000256" key="5">
    <source>
        <dbReference type="ARBA" id="ARBA00023034"/>
    </source>
</evidence>
<dbReference type="Proteomes" id="UP000037751">
    <property type="component" value="Unassembled WGS sequence"/>
</dbReference>
<dbReference type="Pfam" id="PF16854">
    <property type="entry name" value="VPS53_C"/>
    <property type="match status" value="1"/>
</dbReference>
<dbReference type="GeneID" id="28728847"/>
<dbReference type="GO" id="GO:0010008">
    <property type="term" value="C:endosome membrane"/>
    <property type="evidence" value="ECO:0007669"/>
    <property type="project" value="UniProtKB-SubCell"/>
</dbReference>
<dbReference type="GO" id="GO:0042147">
    <property type="term" value="P:retrograde transport, endosome to Golgi"/>
    <property type="evidence" value="ECO:0007669"/>
    <property type="project" value="InterPro"/>
</dbReference>
<dbReference type="InterPro" id="IPR007234">
    <property type="entry name" value="Vps53_N"/>
</dbReference>
<dbReference type="Gene3D" id="1.10.357.110">
    <property type="entry name" value="Vacuolar protein sorting-associated protein 53, C-terminus"/>
    <property type="match status" value="1"/>
</dbReference>
<name>A0A0M8MRF0_9BASI</name>
<protein>
    <submittedName>
        <fullName evidence="11">Uncharacterized protein</fullName>
    </submittedName>
</protein>
<keyword evidence="12" id="KW-1185">Reference proteome</keyword>
<feature type="domain" description="Vps53 C-terminal" evidence="10">
    <location>
        <begin position="634"/>
        <end position="735"/>
    </location>
</feature>
<dbReference type="InterPro" id="IPR038260">
    <property type="entry name" value="Vps53_C_sf"/>
</dbReference>
<organism evidence="11 12">
    <name type="scientific">Malassezia pachydermatis</name>
    <dbReference type="NCBI Taxonomy" id="77020"/>
    <lineage>
        <taxon>Eukaryota</taxon>
        <taxon>Fungi</taxon>
        <taxon>Dikarya</taxon>
        <taxon>Basidiomycota</taxon>
        <taxon>Ustilaginomycotina</taxon>
        <taxon>Malasseziomycetes</taxon>
        <taxon>Malasseziales</taxon>
        <taxon>Malasseziaceae</taxon>
        <taxon>Malassezia</taxon>
    </lineage>
</organism>
<keyword evidence="5" id="KW-0333">Golgi apparatus</keyword>
<evidence type="ECO:0000256" key="8">
    <source>
        <dbReference type="SAM" id="MobiDB-lite"/>
    </source>
</evidence>
<evidence type="ECO:0000259" key="9">
    <source>
        <dbReference type="Pfam" id="PF04100"/>
    </source>
</evidence>
<keyword evidence="7" id="KW-0175">Coiled coil</keyword>
<comment type="caution">
    <text evidence="11">The sequence shown here is derived from an EMBL/GenBank/DDBJ whole genome shotgun (WGS) entry which is preliminary data.</text>
</comment>
<dbReference type="Pfam" id="PF04100">
    <property type="entry name" value="Vps53_N"/>
    <property type="match status" value="1"/>
</dbReference>
<feature type="domain" description="Vps53 N-terminal" evidence="9">
    <location>
        <begin position="89"/>
        <end position="406"/>
    </location>
</feature>
<evidence type="ECO:0000256" key="3">
    <source>
        <dbReference type="ARBA" id="ARBA00008628"/>
    </source>
</evidence>
<dbReference type="EMBL" id="LGAV01000002">
    <property type="protein sequence ID" value="KOS15287.1"/>
    <property type="molecule type" value="Genomic_DNA"/>
</dbReference>
<feature type="compositionally biased region" description="Polar residues" evidence="8">
    <location>
        <begin position="791"/>
        <end position="806"/>
    </location>
</feature>
<reference evidence="11 12" key="1">
    <citation type="submission" date="2015-07" db="EMBL/GenBank/DDBJ databases">
        <title>Draft Genome Sequence of Malassezia furfur CBS1878 and Malassezia pachydermatis CBS1879.</title>
        <authorList>
            <person name="Triana S."/>
            <person name="Ohm R."/>
            <person name="Gonzalez A."/>
            <person name="DeCock H."/>
            <person name="Restrepo S."/>
            <person name="Celis A."/>
        </authorList>
    </citation>
    <scope>NUCLEOTIDE SEQUENCE [LARGE SCALE GENOMIC DNA]</scope>
    <source>
        <strain evidence="11 12">CBS 1879</strain>
    </source>
</reference>
<feature type="region of interest" description="Disordered" evidence="8">
    <location>
        <begin position="780"/>
        <end position="810"/>
    </location>
</feature>
<evidence type="ECO:0000259" key="10">
    <source>
        <dbReference type="Pfam" id="PF16854"/>
    </source>
</evidence>
<dbReference type="STRING" id="77020.A0A0M8MRF0"/>
<evidence type="ECO:0000256" key="2">
    <source>
        <dbReference type="ARBA" id="ARBA00004481"/>
    </source>
</evidence>
<sequence>MVLVGPTLKPHCNTPSVTSIRSLARKSANEPDFARGVGMQAPDEEEMAAVCREVDALLQHDGTSLGMHHVEQAQAHIYTRLTQHRQDTQALAAQAAQHKPDLHAHEAKALLSSLSELEEHAARAEHSVGEITAEIRWLDMAKRNVSQSIVTLRRLQMLVSSTFQLEQVCEDQQYREAASTLQALQALLAYFEPFGHVPAMAQQRTQIEALRAKLQRMAMEEYEKAFQQQARVRIDANESSLPDVALVVDALGGDVTHALLDWYCTRQLREYRRVFRAADEAGQLDNVARRYAWVRRLLRTYTSEHAPAFLPQWHVEHRLLALFADITFDDLKSVLVREQPRLDVDTLLQALHVTNEFEAYVEKQYHTSLAALCHGRALSSAFTPYLGVFVDAQDKVLAEKMSQWAASATQAQTADTSRSAQAEQEEPMHVLLSSTDLIAYYRQTLERCAQLGPQAPLTALAHVYAKWLRRYASDVLMPALQSRDALYLCTVLNTADYCATTCTQLAERVTEKIRAADAQAAPFLLDTERDAFLGALATALQSLVRALHLALDPAFLALAKPDTPWTQRDHVDEKSPWIDLLASGLERIGVLVRHHVENKRYVRSWCDKAVVLVTTRLAQTLVRLRPIRRIVAQQLQADVQHVRDLLLDLPHFDAPSVTGTWGSGSGAAAPTPTSTASSAQSAYRRHVDKALTRIAPWLPVLATPPEPRAWVDAYRQHVGDQSLTNFQKLLDLHGMRRVDQNPMVEEFLAAIDRAPDALPTSSPLSSLQLDPNAEVYAMPEWGSERKDDTPESSATPSRPGTPSSAVTGAMASAASLSLPDWKRFGSMFGVALGQRRP</sequence>
<dbReference type="OrthoDB" id="10261632at2759"/>
<dbReference type="InterPro" id="IPR039766">
    <property type="entry name" value="Vps53"/>
</dbReference>
<comment type="similarity">
    <text evidence="3">Belongs to the VPS53 family.</text>
</comment>
<evidence type="ECO:0000313" key="11">
    <source>
        <dbReference type="EMBL" id="KOS15287.1"/>
    </source>
</evidence>
<keyword evidence="4" id="KW-0967">Endosome</keyword>
<comment type="subcellular location">
    <subcellularLocation>
        <location evidence="2">Endosome membrane</location>
        <topology evidence="2">Peripheral membrane protein</topology>
    </subcellularLocation>
    <subcellularLocation>
        <location evidence="1">Golgi apparatus</location>
        <location evidence="1">trans-Golgi network membrane</location>
        <topology evidence="1">Peripheral membrane protein</topology>
    </subcellularLocation>
</comment>
<dbReference type="GO" id="GO:0005829">
    <property type="term" value="C:cytosol"/>
    <property type="evidence" value="ECO:0007669"/>
    <property type="project" value="GOC"/>
</dbReference>
<dbReference type="InterPro" id="IPR031745">
    <property type="entry name" value="Vps53_C"/>
</dbReference>
<accession>A0A0M8MRF0</accession>
<dbReference type="PANTHER" id="PTHR12820">
    <property type="entry name" value="VACUOLAR SORTING PROTEIN 53"/>
    <property type="match status" value="1"/>
</dbReference>
<dbReference type="PANTHER" id="PTHR12820:SF0">
    <property type="entry name" value="VACUOLAR PROTEIN SORTING-ASSOCIATED PROTEIN 53 HOMOLOG"/>
    <property type="match status" value="1"/>
</dbReference>
<proteinExistence type="inferred from homology"/>
<gene>
    <name evidence="11" type="ORF">Malapachy_2483</name>
</gene>
<feature type="coiled-coil region" evidence="7">
    <location>
        <begin position="107"/>
        <end position="134"/>
    </location>
</feature>
<dbReference type="GO" id="GO:0000938">
    <property type="term" value="C:GARP complex"/>
    <property type="evidence" value="ECO:0007669"/>
    <property type="project" value="InterPro"/>
</dbReference>
<dbReference type="RefSeq" id="XP_017992919.1">
    <property type="nucleotide sequence ID" value="XM_018136972.1"/>
</dbReference>
<evidence type="ECO:0000313" key="12">
    <source>
        <dbReference type="Proteomes" id="UP000037751"/>
    </source>
</evidence>
<dbReference type="AlphaFoldDB" id="A0A0M8MRF0"/>
<keyword evidence="6" id="KW-0472">Membrane</keyword>